<gene>
    <name evidence="8" type="ORF">AUC31_11435</name>
</gene>
<dbReference type="STRING" id="200991.AUC31_11435"/>
<feature type="domain" description="Cardiolipin synthase N-terminal" evidence="7">
    <location>
        <begin position="32"/>
        <end position="71"/>
    </location>
</feature>
<dbReference type="KEGG" id="prt:AUC31_11435"/>
<accession>A0A0U2Z7D0</accession>
<evidence type="ECO:0000256" key="1">
    <source>
        <dbReference type="ARBA" id="ARBA00004651"/>
    </source>
</evidence>
<evidence type="ECO:0000256" key="5">
    <source>
        <dbReference type="ARBA" id="ARBA00023136"/>
    </source>
</evidence>
<keyword evidence="9" id="KW-1185">Reference proteome</keyword>
<dbReference type="RefSeq" id="WP_058382474.1">
    <property type="nucleotide sequence ID" value="NZ_CP013659.2"/>
</dbReference>
<dbReference type="Proteomes" id="UP000067683">
    <property type="component" value="Chromosome"/>
</dbReference>
<feature type="transmembrane region" description="Helical" evidence="6">
    <location>
        <begin position="16"/>
        <end position="36"/>
    </location>
</feature>
<evidence type="ECO:0000256" key="2">
    <source>
        <dbReference type="ARBA" id="ARBA00022475"/>
    </source>
</evidence>
<reference evidence="8" key="1">
    <citation type="submission" date="2016-01" db="EMBL/GenBank/DDBJ databases">
        <title>Complete genome of Planococcus rifietoensis type strain M8.</title>
        <authorList>
            <person name="See-Too W.S."/>
        </authorList>
    </citation>
    <scope>NUCLEOTIDE SEQUENCE [LARGE SCALE GENOMIC DNA]</scope>
    <source>
        <strain evidence="8">M8</strain>
    </source>
</reference>
<dbReference type="AlphaFoldDB" id="A0A0U2Z7D0"/>
<sequence length="83" mass="9543">MNTDITALLEIDWGRILPFALPIIVFNLLLIGVALYDWFKRKDRIAAPYAWLAAILLFQSLGPILYLVIGRKVIRHDYSREAS</sequence>
<feature type="transmembrane region" description="Helical" evidence="6">
    <location>
        <begin position="48"/>
        <end position="69"/>
    </location>
</feature>
<evidence type="ECO:0000259" key="7">
    <source>
        <dbReference type="Pfam" id="PF13396"/>
    </source>
</evidence>
<keyword evidence="4 6" id="KW-1133">Transmembrane helix</keyword>
<evidence type="ECO:0000256" key="4">
    <source>
        <dbReference type="ARBA" id="ARBA00022989"/>
    </source>
</evidence>
<evidence type="ECO:0000313" key="9">
    <source>
        <dbReference type="Proteomes" id="UP000067683"/>
    </source>
</evidence>
<proteinExistence type="predicted"/>
<comment type="subcellular location">
    <subcellularLocation>
        <location evidence="1">Cell membrane</location>
        <topology evidence="1">Multi-pass membrane protein</topology>
    </subcellularLocation>
</comment>
<dbReference type="EMBL" id="CP013659">
    <property type="protein sequence ID" value="ALS75771.1"/>
    <property type="molecule type" value="Genomic_DNA"/>
</dbReference>
<keyword evidence="2" id="KW-1003">Cell membrane</keyword>
<keyword evidence="5 6" id="KW-0472">Membrane</keyword>
<dbReference type="Pfam" id="PF13396">
    <property type="entry name" value="PLDc_N"/>
    <property type="match status" value="1"/>
</dbReference>
<name>A0A0U2Z7D0_9BACL</name>
<evidence type="ECO:0000256" key="6">
    <source>
        <dbReference type="SAM" id="Phobius"/>
    </source>
</evidence>
<keyword evidence="3 6" id="KW-0812">Transmembrane</keyword>
<dbReference type="GO" id="GO:0005886">
    <property type="term" value="C:plasma membrane"/>
    <property type="evidence" value="ECO:0007669"/>
    <property type="project" value="UniProtKB-SubCell"/>
</dbReference>
<evidence type="ECO:0000313" key="8">
    <source>
        <dbReference type="EMBL" id="ALS75771.1"/>
    </source>
</evidence>
<protein>
    <recommendedName>
        <fullName evidence="7">Cardiolipin synthase N-terminal domain-containing protein</fullName>
    </recommendedName>
</protein>
<evidence type="ECO:0000256" key="3">
    <source>
        <dbReference type="ARBA" id="ARBA00022692"/>
    </source>
</evidence>
<dbReference type="InterPro" id="IPR027379">
    <property type="entry name" value="CLS_N"/>
</dbReference>
<dbReference type="OrthoDB" id="3243324at2"/>
<organism evidence="8 9">
    <name type="scientific">Planococcus rifietoensis</name>
    <dbReference type="NCBI Taxonomy" id="200991"/>
    <lineage>
        <taxon>Bacteria</taxon>
        <taxon>Bacillati</taxon>
        <taxon>Bacillota</taxon>
        <taxon>Bacilli</taxon>
        <taxon>Bacillales</taxon>
        <taxon>Caryophanaceae</taxon>
        <taxon>Planococcus</taxon>
    </lineage>
</organism>